<organism evidence="1 2">
    <name type="scientific">Candidatus Endonucleibacter bathymodioli</name>
    <dbReference type="NCBI Taxonomy" id="539814"/>
    <lineage>
        <taxon>Bacteria</taxon>
        <taxon>Pseudomonadati</taxon>
        <taxon>Pseudomonadota</taxon>
        <taxon>Gammaproteobacteria</taxon>
        <taxon>Oceanospirillales</taxon>
        <taxon>Endozoicomonadaceae</taxon>
        <taxon>Candidatus Endonucleibacter</taxon>
    </lineage>
</organism>
<comment type="caution">
    <text evidence="1">The sequence shown here is derived from an EMBL/GenBank/DDBJ whole genome shotgun (WGS) entry which is preliminary data.</text>
</comment>
<accession>A0AA90P0P2</accession>
<protein>
    <recommendedName>
        <fullName evidence="3">RAP domain-containing protein</fullName>
    </recommendedName>
</protein>
<dbReference type="EMBL" id="JASXSV010000007">
    <property type="protein sequence ID" value="MDP0588806.1"/>
    <property type="molecule type" value="Genomic_DNA"/>
</dbReference>
<reference evidence="1 2" key="1">
    <citation type="journal article" date="2023" name="bioRxiv">
        <title>An intranuclear bacterial parasite of deep-sea mussels expresses apoptosis inhibitors acquired from its host.</title>
        <authorList>
            <person name="Gonzalez Porras M.A."/>
            <person name="Assie A."/>
            <person name="Tietjen M."/>
            <person name="Violette M."/>
            <person name="Kleiner M."/>
            <person name="Gruber-Vodicka H."/>
            <person name="Dubilier N."/>
            <person name="Leisch N."/>
        </authorList>
    </citation>
    <scope>NUCLEOTIDE SEQUENCE [LARGE SCALE GENOMIC DNA]</scope>
    <source>
        <strain evidence="1">IAP13</strain>
    </source>
</reference>
<evidence type="ECO:0008006" key="3">
    <source>
        <dbReference type="Google" id="ProtNLM"/>
    </source>
</evidence>
<proteinExistence type="predicted"/>
<gene>
    <name evidence="1" type="ORF">QS748_06260</name>
</gene>
<dbReference type="InterPro" id="IPR016024">
    <property type="entry name" value="ARM-type_fold"/>
</dbReference>
<evidence type="ECO:0000313" key="1">
    <source>
        <dbReference type="EMBL" id="MDP0588806.1"/>
    </source>
</evidence>
<sequence length="489" mass="56348">MDSQELESTSELLILKTRDFHHHAINNIASQILKRSKNSLVDDHINISITLSRGRGDSCLALIRNIANEVSDDSFDISRRSPIFLAKLISILRLHEDDKYIEEAMNKIAASFRYSNAEQLLSTPTDTLKVILGGFCRHYKLKPVRRVIFDICAIVLDESTDLSDWPIETMDVLLRTLRSPYDDDIIQRAFRKIVAKLHCYDTELQKWSVQTIARVTKGVSHLRDYSSEEFVAQLAKIYMEKRDDDESTYGIMILSAICHLPIESSKIIKTAVKLASVLSNNAYSNMHKKGKLSLFWGITLLDFVVHDKWKKASSHLKTKDRIIKLTKTIPEIDQDTINQHPIFPAAWQLEFINITYFYRPHQLSHPKLLKGDNKAESDLEGNIYDLIKSSIPSLRINTNCRISQFPVDLLLSSRSMSTCLLVEADGPMHYFKGRSDKLHMLAKDRFMESVIQEKLSLKVIRINYHDAYKSKYRKQFIKKILAIFPNYTP</sequence>
<dbReference type="Proteomes" id="UP001178148">
    <property type="component" value="Unassembled WGS sequence"/>
</dbReference>
<keyword evidence="2" id="KW-1185">Reference proteome</keyword>
<evidence type="ECO:0000313" key="2">
    <source>
        <dbReference type="Proteomes" id="UP001178148"/>
    </source>
</evidence>
<name>A0AA90P0P2_9GAMM</name>
<dbReference type="AlphaFoldDB" id="A0AA90P0P2"/>
<dbReference type="SUPFAM" id="SSF48371">
    <property type="entry name" value="ARM repeat"/>
    <property type="match status" value="1"/>
</dbReference>